<sequence>MFVVKVFDFSEKRNALRISLNCIIEIKDGIGILSGLLFQQEYYVLKLEPIHFSEFDL</sequence>
<name>A0A0W0YS67_9GAMM</name>
<protein>
    <submittedName>
        <fullName evidence="1">Uncharacterized protein</fullName>
    </submittedName>
</protein>
<dbReference type="AlphaFoldDB" id="A0A0W0YS67"/>
<evidence type="ECO:0000313" key="2">
    <source>
        <dbReference type="Proteomes" id="UP000054621"/>
    </source>
</evidence>
<gene>
    <name evidence="1" type="ORF">Lsai_0384</name>
</gene>
<dbReference type="EMBL" id="LNYV01000004">
    <property type="protein sequence ID" value="KTD59740.1"/>
    <property type="molecule type" value="Genomic_DNA"/>
</dbReference>
<accession>A0A0W0YS67</accession>
<dbReference type="Proteomes" id="UP000054621">
    <property type="component" value="Unassembled WGS sequence"/>
</dbReference>
<proteinExistence type="predicted"/>
<comment type="caution">
    <text evidence="1">The sequence shown here is derived from an EMBL/GenBank/DDBJ whole genome shotgun (WGS) entry which is preliminary data.</text>
</comment>
<reference evidence="1 2" key="1">
    <citation type="submission" date="2015-11" db="EMBL/GenBank/DDBJ databases">
        <title>Genomic analysis of 38 Legionella species identifies large and diverse effector repertoires.</title>
        <authorList>
            <person name="Burstein D."/>
            <person name="Amaro F."/>
            <person name="Zusman T."/>
            <person name="Lifshitz Z."/>
            <person name="Cohen O."/>
            <person name="Gilbert J.A."/>
            <person name="Pupko T."/>
            <person name="Shuman H.A."/>
            <person name="Segal G."/>
        </authorList>
    </citation>
    <scope>NUCLEOTIDE SEQUENCE [LARGE SCALE GENOMIC DNA]</scope>
    <source>
        <strain evidence="1 2">Mt.St.Helens-4</strain>
    </source>
</reference>
<dbReference type="PATRIC" id="fig|28087.4.peg.401"/>
<evidence type="ECO:0000313" key="1">
    <source>
        <dbReference type="EMBL" id="KTD59740.1"/>
    </source>
</evidence>
<organism evidence="1 2">
    <name type="scientific">Legionella sainthelensi</name>
    <dbReference type="NCBI Taxonomy" id="28087"/>
    <lineage>
        <taxon>Bacteria</taxon>
        <taxon>Pseudomonadati</taxon>
        <taxon>Pseudomonadota</taxon>
        <taxon>Gammaproteobacteria</taxon>
        <taxon>Legionellales</taxon>
        <taxon>Legionellaceae</taxon>
        <taxon>Legionella</taxon>
    </lineage>
</organism>